<evidence type="ECO:0000256" key="2">
    <source>
        <dbReference type="SAM" id="Phobius"/>
    </source>
</evidence>
<dbReference type="AlphaFoldDB" id="A0A9D1DCS9"/>
<evidence type="ECO:0000313" key="3">
    <source>
        <dbReference type="EMBL" id="HIR41133.1"/>
    </source>
</evidence>
<dbReference type="Proteomes" id="UP000886749">
    <property type="component" value="Unassembled WGS sequence"/>
</dbReference>
<accession>A0A9D1DCS9</accession>
<feature type="transmembrane region" description="Helical" evidence="2">
    <location>
        <begin position="20"/>
        <end position="41"/>
    </location>
</feature>
<feature type="region of interest" description="Disordered" evidence="1">
    <location>
        <begin position="116"/>
        <end position="137"/>
    </location>
</feature>
<protein>
    <recommendedName>
        <fullName evidence="5">DHHW protein</fullName>
    </recommendedName>
</protein>
<sequence>MKQQTAKRKPALLRKKVDFWKRVVFFLTMIIFFVVGLLWFFRPATSDLEKRELTKFPAFTPASFWDGSYFSQVDTWYADTYPWREGLMTANTYFKGLYGIQTEQMFGQHQVAEEIPDTTSSNTSRAELEETAQPVPPATTVDGAIQAPPESAGSVYLSGDRAYSLYYFGQENSDRYAAILNAYYDNIKAASPSSNVYSILAPLAYGIDFSDEVLDEMNWSHEDAAIDYLFSRMDGGIVKVDPFDTLRSHQDEYLYFRTDHHWTALGAYYTYTDFCQAKGIASHNLNSFNTLTFDNFLGTMYASSNQAPSLAANPDTVIAYEPNGVKTLTAHQADGTVLENYRIIADVSTWNSSSKYNCFIAGDQPYEEIHNPAITDGSSAVVVKDSYGNAFVPFLVDHYQDVYVIDFRYYSGSISQFVAQNQIDDVVFLNNLNATGAKNLLDSLQRCL</sequence>
<keyword evidence="2" id="KW-0812">Transmembrane</keyword>
<evidence type="ECO:0000313" key="4">
    <source>
        <dbReference type="Proteomes" id="UP000886749"/>
    </source>
</evidence>
<comment type="caution">
    <text evidence="3">The sequence shown here is derived from an EMBL/GenBank/DDBJ whole genome shotgun (WGS) entry which is preliminary data.</text>
</comment>
<organism evidence="3 4">
    <name type="scientific">Candidatus Egerieicola pullicola</name>
    <dbReference type="NCBI Taxonomy" id="2840775"/>
    <lineage>
        <taxon>Bacteria</taxon>
        <taxon>Bacillati</taxon>
        <taxon>Bacillota</taxon>
        <taxon>Clostridia</taxon>
        <taxon>Eubacteriales</taxon>
        <taxon>Oscillospiraceae</taxon>
        <taxon>Oscillospiraceae incertae sedis</taxon>
        <taxon>Candidatus Egerieicola</taxon>
    </lineage>
</organism>
<dbReference type="InterPro" id="IPR025945">
    <property type="entry name" value="DHHW"/>
</dbReference>
<proteinExistence type="predicted"/>
<name>A0A9D1DCS9_9FIRM</name>
<reference evidence="3" key="2">
    <citation type="journal article" date="2021" name="PeerJ">
        <title>Extensive microbial diversity within the chicken gut microbiome revealed by metagenomics and culture.</title>
        <authorList>
            <person name="Gilroy R."/>
            <person name="Ravi A."/>
            <person name="Getino M."/>
            <person name="Pursley I."/>
            <person name="Horton D.L."/>
            <person name="Alikhan N.F."/>
            <person name="Baker D."/>
            <person name="Gharbi K."/>
            <person name="Hall N."/>
            <person name="Watson M."/>
            <person name="Adriaenssens E.M."/>
            <person name="Foster-Nyarko E."/>
            <person name="Jarju S."/>
            <person name="Secka A."/>
            <person name="Antonio M."/>
            <person name="Oren A."/>
            <person name="Chaudhuri R.R."/>
            <person name="La Ragione R."/>
            <person name="Hildebrand F."/>
            <person name="Pallen M.J."/>
        </authorList>
    </citation>
    <scope>NUCLEOTIDE SEQUENCE</scope>
    <source>
        <strain evidence="3">CHK184-25365</strain>
    </source>
</reference>
<evidence type="ECO:0008006" key="5">
    <source>
        <dbReference type="Google" id="ProtNLM"/>
    </source>
</evidence>
<dbReference type="EMBL" id="DVGY01000105">
    <property type="protein sequence ID" value="HIR41133.1"/>
    <property type="molecule type" value="Genomic_DNA"/>
</dbReference>
<keyword evidence="2" id="KW-0472">Membrane</keyword>
<dbReference type="Pfam" id="PF14286">
    <property type="entry name" value="DHHW"/>
    <property type="match status" value="2"/>
</dbReference>
<evidence type="ECO:0000256" key="1">
    <source>
        <dbReference type="SAM" id="MobiDB-lite"/>
    </source>
</evidence>
<gene>
    <name evidence="3" type="ORF">IAB36_04835</name>
</gene>
<keyword evidence="2" id="KW-1133">Transmembrane helix</keyword>
<reference evidence="3" key="1">
    <citation type="submission" date="2020-10" db="EMBL/GenBank/DDBJ databases">
        <authorList>
            <person name="Gilroy R."/>
        </authorList>
    </citation>
    <scope>NUCLEOTIDE SEQUENCE</scope>
    <source>
        <strain evidence="3">CHK184-25365</strain>
    </source>
</reference>